<dbReference type="PANTHER" id="PTHR11451">
    <property type="entry name" value="THREONINE-TRNA LIGASE"/>
    <property type="match status" value="1"/>
</dbReference>
<reference evidence="4" key="1">
    <citation type="submission" date="2018-06" db="EMBL/GenBank/DDBJ databases">
        <authorList>
            <consortium name="Pathogen Informatics"/>
        </authorList>
    </citation>
    <scope>NUCLEOTIDE SEQUENCE [LARGE SCALE GENOMIC DNA]</scope>
    <source>
        <strain evidence="4">NCTC10124</strain>
    </source>
</reference>
<gene>
    <name evidence="3" type="primary">thrS_3</name>
    <name evidence="3" type="ORF">NCTC10124_00343</name>
</gene>
<feature type="non-terminal residue" evidence="3">
    <location>
        <position position="71"/>
    </location>
</feature>
<evidence type="ECO:0000259" key="2">
    <source>
        <dbReference type="Pfam" id="PF00587"/>
    </source>
</evidence>
<dbReference type="AlphaFoldDB" id="A0A3B0P7Q5"/>
<accession>A0A3B0P7Q5</accession>
<dbReference type="GO" id="GO:0006435">
    <property type="term" value="P:threonyl-tRNA aminoacylation"/>
    <property type="evidence" value="ECO:0007669"/>
    <property type="project" value="TreeGrafter"/>
</dbReference>
<evidence type="ECO:0000256" key="1">
    <source>
        <dbReference type="ARBA" id="ARBA00022917"/>
    </source>
</evidence>
<dbReference type="GO" id="GO:0005524">
    <property type="term" value="F:ATP binding"/>
    <property type="evidence" value="ECO:0007669"/>
    <property type="project" value="InterPro"/>
</dbReference>
<name>A0A3B0P7Q5_MYCSY</name>
<dbReference type="Pfam" id="PF00587">
    <property type="entry name" value="tRNA-synt_2b"/>
    <property type="match status" value="1"/>
</dbReference>
<organism evidence="3 4">
    <name type="scientific">Mycoplasmopsis synoviae</name>
    <name type="common">Mycoplasma synoviae</name>
    <dbReference type="NCBI Taxonomy" id="2109"/>
    <lineage>
        <taxon>Bacteria</taxon>
        <taxon>Bacillati</taxon>
        <taxon>Mycoplasmatota</taxon>
        <taxon>Mycoplasmoidales</taxon>
        <taxon>Metamycoplasmataceae</taxon>
        <taxon>Mycoplasmopsis</taxon>
    </lineage>
</organism>
<feature type="domain" description="Aminoacyl-tRNA synthetase class II (G/ P/ S/T)" evidence="2">
    <location>
        <begin position="2"/>
        <end position="63"/>
    </location>
</feature>
<dbReference type="InterPro" id="IPR045864">
    <property type="entry name" value="aa-tRNA-synth_II/BPL/LPL"/>
</dbReference>
<dbReference type="GO" id="GO:0004829">
    <property type="term" value="F:threonine-tRNA ligase activity"/>
    <property type="evidence" value="ECO:0007669"/>
    <property type="project" value="UniProtKB-EC"/>
</dbReference>
<dbReference type="Proteomes" id="UP000259328">
    <property type="component" value="Chromosome"/>
</dbReference>
<keyword evidence="1" id="KW-0648">Protein biosynthesis</keyword>
<proteinExistence type="predicted"/>
<dbReference type="EMBL" id="LS991953">
    <property type="protein sequence ID" value="SYV92619.1"/>
    <property type="molecule type" value="Genomic_DNA"/>
</dbReference>
<evidence type="ECO:0000313" key="3">
    <source>
        <dbReference type="EMBL" id="SYV92619.1"/>
    </source>
</evidence>
<dbReference type="SUPFAM" id="SSF55681">
    <property type="entry name" value="Class II aaRS and biotin synthetases"/>
    <property type="match status" value="1"/>
</dbReference>
<protein>
    <submittedName>
        <fullName evidence="3">Threonine--tRNA ligase</fullName>
        <ecNumber evidence="3">6.1.1.3</ecNumber>
    </submittedName>
</protein>
<dbReference type="PANTHER" id="PTHR11451:SF56">
    <property type="entry name" value="THREONINE--TRNA LIGASE 1"/>
    <property type="match status" value="1"/>
</dbReference>
<keyword evidence="3" id="KW-0436">Ligase</keyword>
<dbReference type="InterPro" id="IPR002314">
    <property type="entry name" value="aa-tRNA-synt_IIb"/>
</dbReference>
<dbReference type="EC" id="6.1.1.3" evidence="3"/>
<evidence type="ECO:0000313" key="4">
    <source>
        <dbReference type="Proteomes" id="UP000259328"/>
    </source>
</evidence>
<sequence length="71" mass="8232">MDIQILTALNHEVTVSTIQLDFLLPQKFEISYTNSENNEEVPVLIHRGLIGTYERFISILIEQTKGNLPFW</sequence>
<dbReference type="Gene3D" id="3.30.930.10">
    <property type="entry name" value="Bira Bifunctional Protein, Domain 2"/>
    <property type="match status" value="1"/>
</dbReference>